<dbReference type="VEuPathDB" id="FungiDB:JI435_003890"/>
<proteinExistence type="predicted"/>
<sequence>MQSLRSQYTPKVLPPVPPDTPIILVHDHSQKTVLTTLYINGNNELNFESIYKSIKLLLKHRICSHRQSEDHWPCTPCAKAFSTTFWEGACRLLDYFADFLMYDNGVMSGLWFYLLDIWHEMHVWFPCDAVLARGVTGSGSEIALAAAHSFKSDFKATVELVDRVIHGTESRKVHREQLIHTPSGETWGPAGAYNTGPWVSGLKPWEQFLHKGSPGIAGFEEDDNDSVRYVPMAAIGIIKTHTERTRRLAFQLNSDPAFLKAFDQSSLQFPQSIDAKPLVYTLNNVTTRYRLVNGAPPILRYPGYGDPHQSCSNQTLTLLDEFVGQCKDVPVYRPVSGDEDEHGDEGMMAFDMWAVSQRTNPEKNLKNITMAKGWDEKFKELCTRSAS</sequence>
<gene>
    <name evidence="1" type="ORF">JI435_003890</name>
</gene>
<keyword evidence="2" id="KW-1185">Reference proteome</keyword>
<reference evidence="2" key="1">
    <citation type="journal article" date="2021" name="BMC Genomics">
        <title>Chromosome-level genome assembly and manually-curated proteome of model necrotroph Parastagonospora nodorum Sn15 reveals a genome-wide trove of candidate effector homologs, and redundancy of virulence-related functions within an accessory chromosome.</title>
        <authorList>
            <person name="Bertazzoni S."/>
            <person name="Jones D.A.B."/>
            <person name="Phan H.T."/>
            <person name="Tan K.-C."/>
            <person name="Hane J.K."/>
        </authorList>
    </citation>
    <scope>NUCLEOTIDE SEQUENCE [LARGE SCALE GENOMIC DNA]</scope>
    <source>
        <strain evidence="2">SN15 / ATCC MYA-4574 / FGSC 10173)</strain>
    </source>
</reference>
<evidence type="ECO:0000313" key="1">
    <source>
        <dbReference type="EMBL" id="QRC90864.1"/>
    </source>
</evidence>
<name>A0A7U2EPZ5_PHANO</name>
<dbReference type="AlphaFoldDB" id="A0A7U2EPZ5"/>
<organism evidence="1 2">
    <name type="scientific">Phaeosphaeria nodorum (strain SN15 / ATCC MYA-4574 / FGSC 10173)</name>
    <name type="common">Glume blotch fungus</name>
    <name type="synonym">Parastagonospora nodorum</name>
    <dbReference type="NCBI Taxonomy" id="321614"/>
    <lineage>
        <taxon>Eukaryota</taxon>
        <taxon>Fungi</taxon>
        <taxon>Dikarya</taxon>
        <taxon>Ascomycota</taxon>
        <taxon>Pezizomycotina</taxon>
        <taxon>Dothideomycetes</taxon>
        <taxon>Pleosporomycetidae</taxon>
        <taxon>Pleosporales</taxon>
        <taxon>Pleosporineae</taxon>
        <taxon>Phaeosphaeriaceae</taxon>
        <taxon>Parastagonospora</taxon>
    </lineage>
</organism>
<dbReference type="KEGG" id="pno:SNOG_00389"/>
<dbReference type="RefSeq" id="XP_001791075.1">
    <property type="nucleotide sequence ID" value="XM_001791023.1"/>
</dbReference>
<accession>A0A7U2EPZ5</accession>
<protein>
    <submittedName>
        <fullName evidence="1">Uncharacterized protein</fullName>
    </submittedName>
</protein>
<dbReference type="OrthoDB" id="21072at2759"/>
<evidence type="ECO:0000313" key="2">
    <source>
        <dbReference type="Proteomes" id="UP000663193"/>
    </source>
</evidence>
<dbReference type="Proteomes" id="UP000663193">
    <property type="component" value="Chromosome 1"/>
</dbReference>
<dbReference type="EMBL" id="CP069023">
    <property type="protein sequence ID" value="QRC90864.1"/>
    <property type="molecule type" value="Genomic_DNA"/>
</dbReference>